<dbReference type="InterPro" id="IPR018744">
    <property type="entry name" value="DUF2293"/>
</dbReference>
<sequence>MATESQNIFLTKKEKLKCSVCGKRIPKGKSFVAESENHKGSCFTCSPFVGYVFLPSGDAALTRRSKKHSDRCAVVLEWNVRRKRFQRTGQLVQEMAIKIAEKECAQDAAIRAEKNKKAAIVREQQDRIYVAAFAKAIRARYPVCPSQREVAIAQHACEKYSGRVGRTADAKQFDAKMIDLAVEAHIRHTETNYEAQFGRGKGKKQIRSEVKTDIQQVLRQWRGSL</sequence>
<gene>
    <name evidence="2" type="ORF">BD809_103294</name>
</gene>
<feature type="domain" description="DUF2293" evidence="1">
    <location>
        <begin position="136"/>
        <end position="222"/>
    </location>
</feature>
<accession>A0A5S5CA72</accession>
<dbReference type="AlphaFoldDB" id="A0A5S5CA72"/>
<dbReference type="OrthoDB" id="1159372at2"/>
<name>A0A5S5CA72_9FLAO</name>
<proteinExistence type="predicted"/>
<evidence type="ECO:0000259" key="1">
    <source>
        <dbReference type="Pfam" id="PF10056"/>
    </source>
</evidence>
<evidence type="ECO:0000313" key="3">
    <source>
        <dbReference type="Proteomes" id="UP000324376"/>
    </source>
</evidence>
<dbReference type="Pfam" id="PF10056">
    <property type="entry name" value="DUF2293"/>
    <property type="match status" value="1"/>
</dbReference>
<organism evidence="2 3">
    <name type="scientific">Aquimarina intermedia</name>
    <dbReference type="NCBI Taxonomy" id="350814"/>
    <lineage>
        <taxon>Bacteria</taxon>
        <taxon>Pseudomonadati</taxon>
        <taxon>Bacteroidota</taxon>
        <taxon>Flavobacteriia</taxon>
        <taxon>Flavobacteriales</taxon>
        <taxon>Flavobacteriaceae</taxon>
        <taxon>Aquimarina</taxon>
    </lineage>
</organism>
<dbReference type="PANTHER" id="PTHR38113">
    <property type="match status" value="1"/>
</dbReference>
<dbReference type="Proteomes" id="UP000324376">
    <property type="component" value="Unassembled WGS sequence"/>
</dbReference>
<comment type="caution">
    <text evidence="2">The sequence shown here is derived from an EMBL/GenBank/DDBJ whole genome shotgun (WGS) entry which is preliminary data.</text>
</comment>
<dbReference type="RefSeq" id="WP_148782222.1">
    <property type="nucleotide sequence ID" value="NZ_VNHU01000003.1"/>
</dbReference>
<reference evidence="2 3" key="1">
    <citation type="submission" date="2019-07" db="EMBL/GenBank/DDBJ databases">
        <title>Genomic Encyclopedia of Archaeal and Bacterial Type Strains, Phase II (KMG-II): from individual species to whole genera.</title>
        <authorList>
            <person name="Goeker M."/>
        </authorList>
    </citation>
    <scope>NUCLEOTIDE SEQUENCE [LARGE SCALE GENOMIC DNA]</scope>
    <source>
        <strain evidence="2 3">DSM 17527</strain>
    </source>
</reference>
<evidence type="ECO:0000313" key="2">
    <source>
        <dbReference type="EMBL" id="TYP75230.1"/>
    </source>
</evidence>
<dbReference type="EMBL" id="VNHU01000003">
    <property type="protein sequence ID" value="TYP75230.1"/>
    <property type="molecule type" value="Genomic_DNA"/>
</dbReference>
<protein>
    <recommendedName>
        <fullName evidence="1">DUF2293 domain-containing protein</fullName>
    </recommendedName>
</protein>
<keyword evidence="3" id="KW-1185">Reference proteome</keyword>
<dbReference type="PANTHER" id="PTHR38113:SF2">
    <property type="entry name" value="DUF2293 DOMAIN-CONTAINING PROTEIN"/>
    <property type="match status" value="1"/>
</dbReference>